<accession>A0A8S1ISC5</accession>
<reference evidence="1" key="1">
    <citation type="submission" date="2020-12" db="EMBL/GenBank/DDBJ databases">
        <authorList>
            <person name="Iha C."/>
        </authorList>
    </citation>
    <scope>NUCLEOTIDE SEQUENCE</scope>
</reference>
<dbReference type="Proteomes" id="UP000708148">
    <property type="component" value="Unassembled WGS sequence"/>
</dbReference>
<proteinExistence type="predicted"/>
<evidence type="ECO:0000313" key="2">
    <source>
        <dbReference type="Proteomes" id="UP000708148"/>
    </source>
</evidence>
<gene>
    <name evidence="1" type="ORF">OSTQU699_LOCUS2173</name>
</gene>
<keyword evidence="2" id="KW-1185">Reference proteome</keyword>
<organism evidence="1 2">
    <name type="scientific">Ostreobium quekettii</name>
    <dbReference type="NCBI Taxonomy" id="121088"/>
    <lineage>
        <taxon>Eukaryota</taxon>
        <taxon>Viridiplantae</taxon>
        <taxon>Chlorophyta</taxon>
        <taxon>core chlorophytes</taxon>
        <taxon>Ulvophyceae</taxon>
        <taxon>TCBD clade</taxon>
        <taxon>Bryopsidales</taxon>
        <taxon>Ostreobineae</taxon>
        <taxon>Ostreobiaceae</taxon>
        <taxon>Ostreobium</taxon>
    </lineage>
</organism>
<dbReference type="EMBL" id="CAJHUC010000550">
    <property type="protein sequence ID" value="CAD7696812.1"/>
    <property type="molecule type" value="Genomic_DNA"/>
</dbReference>
<protein>
    <submittedName>
        <fullName evidence="1">Uncharacterized protein</fullName>
    </submittedName>
</protein>
<comment type="caution">
    <text evidence="1">The sequence shown here is derived from an EMBL/GenBank/DDBJ whole genome shotgun (WGS) entry which is preliminary data.</text>
</comment>
<name>A0A8S1ISC5_9CHLO</name>
<evidence type="ECO:0000313" key="1">
    <source>
        <dbReference type="EMBL" id="CAD7696812.1"/>
    </source>
</evidence>
<dbReference type="AlphaFoldDB" id="A0A8S1ISC5"/>
<sequence>MPPLLAPSHECGFLVVAPRMAKTRDERRADGSGRELGAVRNDVSRHWGGAYEYACFFNPNPPLPTPPVWGFIVSICDGPNCAHAVVPQRMNVGAGGAAQSPVGVVHWPSAAAHRHGARKTRPQCHQWAVRRSTTL</sequence>